<accession>A0A392SDA4</accession>
<comment type="caution">
    <text evidence="2">The sequence shown here is derived from an EMBL/GenBank/DDBJ whole genome shotgun (WGS) entry which is preliminary data.</text>
</comment>
<name>A0A392SDA4_9FABA</name>
<dbReference type="AlphaFoldDB" id="A0A392SDA4"/>
<evidence type="ECO:0000313" key="2">
    <source>
        <dbReference type="EMBL" id="MCI45836.1"/>
    </source>
</evidence>
<dbReference type="EMBL" id="LXQA010349230">
    <property type="protein sequence ID" value="MCI45836.1"/>
    <property type="molecule type" value="Genomic_DNA"/>
</dbReference>
<proteinExistence type="predicted"/>
<evidence type="ECO:0000313" key="3">
    <source>
        <dbReference type="Proteomes" id="UP000265520"/>
    </source>
</evidence>
<feature type="non-terminal residue" evidence="2">
    <location>
        <position position="1"/>
    </location>
</feature>
<dbReference type="Proteomes" id="UP000265520">
    <property type="component" value="Unassembled WGS sequence"/>
</dbReference>
<evidence type="ECO:0000256" key="1">
    <source>
        <dbReference type="SAM" id="MobiDB-lite"/>
    </source>
</evidence>
<sequence>NTVDNPKREECKVIKESKENPAEEEETVLKNGKSVMPRLKKDSALKVGMLTNLETIMNDPILSNRGNASS</sequence>
<reference evidence="2 3" key="1">
    <citation type="journal article" date="2018" name="Front. Plant Sci.">
        <title>Red Clover (Trifolium pratense) and Zigzag Clover (T. medium) - A Picture of Genomic Similarities and Differences.</title>
        <authorList>
            <person name="Dluhosova J."/>
            <person name="Istvanek J."/>
            <person name="Nedelnik J."/>
            <person name="Repkova J."/>
        </authorList>
    </citation>
    <scope>NUCLEOTIDE SEQUENCE [LARGE SCALE GENOMIC DNA]</scope>
    <source>
        <strain evidence="3">cv. 10/8</strain>
        <tissue evidence="2">Leaf</tissue>
    </source>
</reference>
<protein>
    <submittedName>
        <fullName evidence="2">Uncharacterized protein</fullName>
    </submittedName>
</protein>
<organism evidence="2 3">
    <name type="scientific">Trifolium medium</name>
    <dbReference type="NCBI Taxonomy" id="97028"/>
    <lineage>
        <taxon>Eukaryota</taxon>
        <taxon>Viridiplantae</taxon>
        <taxon>Streptophyta</taxon>
        <taxon>Embryophyta</taxon>
        <taxon>Tracheophyta</taxon>
        <taxon>Spermatophyta</taxon>
        <taxon>Magnoliopsida</taxon>
        <taxon>eudicotyledons</taxon>
        <taxon>Gunneridae</taxon>
        <taxon>Pentapetalae</taxon>
        <taxon>rosids</taxon>
        <taxon>fabids</taxon>
        <taxon>Fabales</taxon>
        <taxon>Fabaceae</taxon>
        <taxon>Papilionoideae</taxon>
        <taxon>50 kb inversion clade</taxon>
        <taxon>NPAAA clade</taxon>
        <taxon>Hologalegina</taxon>
        <taxon>IRL clade</taxon>
        <taxon>Trifolieae</taxon>
        <taxon>Trifolium</taxon>
    </lineage>
</organism>
<keyword evidence="3" id="KW-1185">Reference proteome</keyword>
<feature type="compositionally biased region" description="Basic and acidic residues" evidence="1">
    <location>
        <begin position="1"/>
        <end position="21"/>
    </location>
</feature>
<feature type="region of interest" description="Disordered" evidence="1">
    <location>
        <begin position="1"/>
        <end position="29"/>
    </location>
</feature>